<feature type="transmembrane region" description="Helical" evidence="11">
    <location>
        <begin position="595"/>
        <end position="619"/>
    </location>
</feature>
<evidence type="ECO:0000256" key="8">
    <source>
        <dbReference type="ARBA" id="ARBA00023170"/>
    </source>
</evidence>
<evidence type="ECO:0000256" key="7">
    <source>
        <dbReference type="ARBA" id="ARBA00023136"/>
    </source>
</evidence>
<dbReference type="PROSITE" id="PS50259">
    <property type="entry name" value="G_PROTEIN_RECEP_F3_4"/>
    <property type="match status" value="1"/>
</dbReference>
<dbReference type="PRINTS" id="PR00592">
    <property type="entry name" value="CASENSINGR"/>
</dbReference>
<keyword evidence="2" id="KW-1003">Cell membrane</keyword>
<feature type="transmembrane region" description="Helical" evidence="11">
    <location>
        <begin position="704"/>
        <end position="726"/>
    </location>
</feature>
<dbReference type="Pfam" id="PF01094">
    <property type="entry name" value="ANF_receptor"/>
    <property type="match status" value="1"/>
</dbReference>
<keyword evidence="8" id="KW-0675">Receptor</keyword>
<dbReference type="PRINTS" id="PR00248">
    <property type="entry name" value="GPCRMGR"/>
</dbReference>
<reference evidence="13" key="2">
    <citation type="submission" date="2025-09" db="UniProtKB">
        <authorList>
            <consortium name="Ensembl"/>
        </authorList>
    </citation>
    <scope>IDENTIFICATION</scope>
</reference>
<dbReference type="Pfam" id="PF00003">
    <property type="entry name" value="7tm_3"/>
    <property type="match status" value="1"/>
</dbReference>
<keyword evidence="9" id="KW-0325">Glycoprotein</keyword>
<dbReference type="GO" id="GO:0004930">
    <property type="term" value="F:G protein-coupled receptor activity"/>
    <property type="evidence" value="ECO:0007669"/>
    <property type="project" value="UniProtKB-KW"/>
</dbReference>
<evidence type="ECO:0000256" key="3">
    <source>
        <dbReference type="ARBA" id="ARBA00022692"/>
    </source>
</evidence>
<dbReference type="SUPFAM" id="SSF53822">
    <property type="entry name" value="Periplasmic binding protein-like I"/>
    <property type="match status" value="1"/>
</dbReference>
<keyword evidence="5 11" id="KW-1133">Transmembrane helix</keyword>
<keyword evidence="10" id="KW-0807">Transducer</keyword>
<keyword evidence="3 11" id="KW-0812">Transmembrane</keyword>
<evidence type="ECO:0000313" key="13">
    <source>
        <dbReference type="Ensembl" id="ENSEBUP00000020229.1"/>
    </source>
</evidence>
<organism evidence="13 14">
    <name type="scientific">Eptatretus burgeri</name>
    <name type="common">Inshore hagfish</name>
    <dbReference type="NCBI Taxonomy" id="7764"/>
    <lineage>
        <taxon>Eukaryota</taxon>
        <taxon>Metazoa</taxon>
        <taxon>Chordata</taxon>
        <taxon>Craniata</taxon>
        <taxon>Vertebrata</taxon>
        <taxon>Cyclostomata</taxon>
        <taxon>Myxini</taxon>
        <taxon>Myxiniformes</taxon>
        <taxon>Myxinidae</taxon>
        <taxon>Eptatretinae</taxon>
        <taxon>Eptatretus</taxon>
    </lineage>
</organism>
<dbReference type="PANTHER" id="PTHR24061:SF422">
    <property type="entry name" value="G-PROTEIN COUPLED RECEPTORS FAMILY 3 PROFILE DOMAIN-CONTAINING PROTEIN"/>
    <property type="match status" value="1"/>
</dbReference>
<dbReference type="InterPro" id="IPR001828">
    <property type="entry name" value="ANF_lig-bd_rcpt"/>
</dbReference>
<dbReference type="Ensembl" id="ENSEBUT00000020805.1">
    <property type="protein sequence ID" value="ENSEBUP00000020229.1"/>
    <property type="gene ID" value="ENSEBUG00000012548.1"/>
</dbReference>
<dbReference type="Pfam" id="PF07562">
    <property type="entry name" value="NCD3G"/>
    <property type="match status" value="1"/>
</dbReference>
<feature type="transmembrane region" description="Helical" evidence="11">
    <location>
        <begin position="631"/>
        <end position="650"/>
    </location>
</feature>
<dbReference type="InterPro" id="IPR028082">
    <property type="entry name" value="Peripla_BP_I"/>
</dbReference>
<keyword evidence="7 11" id="KW-0472">Membrane</keyword>
<evidence type="ECO:0000256" key="10">
    <source>
        <dbReference type="ARBA" id="ARBA00023224"/>
    </source>
</evidence>
<feature type="transmembrane region" description="Helical" evidence="11">
    <location>
        <begin position="662"/>
        <end position="684"/>
    </location>
</feature>
<evidence type="ECO:0000256" key="4">
    <source>
        <dbReference type="ARBA" id="ARBA00022729"/>
    </source>
</evidence>
<keyword evidence="14" id="KW-1185">Reference proteome</keyword>
<evidence type="ECO:0000259" key="12">
    <source>
        <dbReference type="PROSITE" id="PS50259"/>
    </source>
</evidence>
<accession>A0A8C4QW70</accession>
<evidence type="ECO:0000313" key="14">
    <source>
        <dbReference type="Proteomes" id="UP000694388"/>
    </source>
</evidence>
<comment type="subcellular location">
    <subcellularLocation>
        <location evidence="1">Cell membrane</location>
        <topology evidence="1">Multi-pass membrane protein</topology>
    </subcellularLocation>
</comment>
<evidence type="ECO:0000256" key="5">
    <source>
        <dbReference type="ARBA" id="ARBA00022989"/>
    </source>
</evidence>
<feature type="transmembrane region" description="Helical" evidence="11">
    <location>
        <begin position="746"/>
        <end position="770"/>
    </location>
</feature>
<evidence type="ECO:0000256" key="2">
    <source>
        <dbReference type="ARBA" id="ARBA00022475"/>
    </source>
</evidence>
<dbReference type="GeneTree" id="ENSGT01150000286997"/>
<evidence type="ECO:0000256" key="1">
    <source>
        <dbReference type="ARBA" id="ARBA00004651"/>
    </source>
</evidence>
<dbReference type="GO" id="GO:0005886">
    <property type="term" value="C:plasma membrane"/>
    <property type="evidence" value="ECO:0007669"/>
    <property type="project" value="UniProtKB-SubCell"/>
</dbReference>
<dbReference type="OMA" id="FACTFLQ"/>
<evidence type="ECO:0000256" key="6">
    <source>
        <dbReference type="ARBA" id="ARBA00023040"/>
    </source>
</evidence>
<name>A0A8C4QW70_EPTBU</name>
<sequence length="841" mass="94644">MLETLSILTCTLCLLLKSVNTRLFIVLCLKICLVTSLDCMFSNDNGKVLRKEGDIILGGLYPIHFGIDKKEESFKSTPELPGCTNFYAGGLQWAMGMVFAVNEINENSSLLPRTTLGYAIYDSCFNMPKTVETSLKFMKIDSVHTKYCTHHVIVGTFGSTLAVMMARLFGLYSIPQVSYASSCKCLSDKSQFPSFLRTLPNAKNEATALAFLVQHFNWLYVGAIAVDDDYGRPAAAQFVEEVEQNGVCIAFQEVLPQIKDAEAIFLLVVHESKANAVLVYSTEIDFLQLADEFLKCNLTGKSWIASDAWIKSHTLTNSRYAQLFEGTMGFHFHQGKIQGLENFLINIRPGPLEVRESFSKLWERTFDCTWDAFEVHHRICTGSENLSKIYSPFTEVTQVLSPYTTHLAVYSIAYGLHDLQSCQPGEGPFQNNSCTNISNFQPWQLVYYIRNVRFIHDQNEVMYFDENGDPPAKYDLYNWQGVNGELEMIVVGYFESIPPLQPNLFVNSELILWADGNTKVPISICSEPCKPGTRKAALVGEPFCCFDCIPCNEGEYSNTTDSQDCFRCQKYFGSTSQRDYCITLPEEFLEFSDPIAVPLLALSVLGIVFTLTIMVTLFWSHKQANDISWMFGVILVAVCASFSSCWTFAGRPINSTCQMQKILVSFSLTLMISCLMSIILQLCIKSGGNPLIKTRKFINENTVIYLFLTPQFAFDVVWSMLGFSHINYNTNDRPGNVILECVDSSIAWSICALAYLVILFIICCSLATQAQTYLPSLREPKFITFYMYFCILVTVAFIPAYITTQGKFTVATEIFAVLVINYGLIVSLFLPKCYNIIIKNK</sequence>
<dbReference type="InterPro" id="IPR011500">
    <property type="entry name" value="GPCR_3_9-Cys_dom"/>
</dbReference>
<dbReference type="FunFam" id="2.10.50.30:FF:000003">
    <property type="entry name" value="Vomeronasal 2, receptor 120"/>
    <property type="match status" value="1"/>
</dbReference>
<dbReference type="FunFam" id="3.40.50.2300:FF:000016">
    <property type="entry name" value="Taste 1 receptor member 2"/>
    <property type="match status" value="1"/>
</dbReference>
<protein>
    <recommendedName>
        <fullName evidence="12">G-protein coupled receptors family 3 profile domain-containing protein</fullName>
    </recommendedName>
</protein>
<proteinExistence type="predicted"/>
<dbReference type="InterPro" id="IPR038550">
    <property type="entry name" value="GPCR_3_9-Cys_sf"/>
</dbReference>
<dbReference type="InterPro" id="IPR000337">
    <property type="entry name" value="GPCR_3"/>
</dbReference>
<feature type="transmembrane region" description="Helical" evidence="11">
    <location>
        <begin position="808"/>
        <end position="831"/>
    </location>
</feature>
<dbReference type="PANTHER" id="PTHR24061">
    <property type="entry name" value="CALCIUM-SENSING RECEPTOR-RELATED"/>
    <property type="match status" value="1"/>
</dbReference>
<dbReference type="Gene3D" id="3.40.50.2300">
    <property type="match status" value="2"/>
</dbReference>
<dbReference type="AlphaFoldDB" id="A0A8C4QW70"/>
<feature type="domain" description="G-protein coupled receptors family 3 profile" evidence="12">
    <location>
        <begin position="633"/>
        <end position="841"/>
    </location>
</feature>
<dbReference type="InterPro" id="IPR017978">
    <property type="entry name" value="GPCR_3_C"/>
</dbReference>
<evidence type="ECO:0000256" key="9">
    <source>
        <dbReference type="ARBA" id="ARBA00023180"/>
    </source>
</evidence>
<feature type="transmembrane region" description="Helical" evidence="11">
    <location>
        <begin position="782"/>
        <end position="802"/>
    </location>
</feature>
<dbReference type="Proteomes" id="UP000694388">
    <property type="component" value="Unplaced"/>
</dbReference>
<keyword evidence="6" id="KW-0297">G-protein coupled receptor</keyword>
<reference evidence="13" key="1">
    <citation type="submission" date="2025-08" db="UniProtKB">
        <authorList>
            <consortium name="Ensembl"/>
        </authorList>
    </citation>
    <scope>IDENTIFICATION</scope>
</reference>
<evidence type="ECO:0000256" key="11">
    <source>
        <dbReference type="SAM" id="Phobius"/>
    </source>
</evidence>
<keyword evidence="4" id="KW-0732">Signal</keyword>
<dbReference type="InterPro" id="IPR000068">
    <property type="entry name" value="GPCR_3_Ca_sens_rcpt-rel"/>
</dbReference>
<dbReference type="Gene3D" id="2.10.50.30">
    <property type="entry name" value="GPCR, family 3, nine cysteines domain"/>
    <property type="match status" value="1"/>
</dbReference>